<evidence type="ECO:0000256" key="2">
    <source>
        <dbReference type="ARBA" id="ARBA00012438"/>
    </source>
</evidence>
<dbReference type="AlphaFoldDB" id="A0A6L9S3J6"/>
<evidence type="ECO:0000313" key="14">
    <source>
        <dbReference type="Proteomes" id="UP000475214"/>
    </source>
</evidence>
<evidence type="ECO:0000256" key="10">
    <source>
        <dbReference type="SAM" id="Phobius"/>
    </source>
</evidence>
<dbReference type="InterPro" id="IPR011712">
    <property type="entry name" value="Sig_transdc_His_kin_sub3_dim/P"/>
</dbReference>
<reference evidence="13 14" key="1">
    <citation type="submission" date="2020-02" db="EMBL/GenBank/DDBJ databases">
        <authorList>
            <person name="Li X.-J."/>
            <person name="Han X.-M."/>
        </authorList>
    </citation>
    <scope>NUCLEOTIDE SEQUENCE [LARGE SCALE GENOMIC DNA]</scope>
    <source>
        <strain evidence="13 14">CCTCC AB 2017055</strain>
    </source>
</reference>
<organism evidence="13 14">
    <name type="scientific">Phytoactinopolyspora halotolerans</name>
    <dbReference type="NCBI Taxonomy" id="1981512"/>
    <lineage>
        <taxon>Bacteria</taxon>
        <taxon>Bacillati</taxon>
        <taxon>Actinomycetota</taxon>
        <taxon>Actinomycetes</taxon>
        <taxon>Jiangellales</taxon>
        <taxon>Jiangellaceae</taxon>
        <taxon>Phytoactinopolyspora</taxon>
    </lineage>
</organism>
<gene>
    <name evidence="13" type="ORF">G1H10_07460</name>
</gene>
<keyword evidence="5" id="KW-0547">Nucleotide-binding</keyword>
<feature type="domain" description="Signal transduction histidine kinase subgroup 3 dimerisation and phosphoacceptor" evidence="11">
    <location>
        <begin position="180"/>
        <end position="245"/>
    </location>
</feature>
<feature type="transmembrane region" description="Helical" evidence="10">
    <location>
        <begin position="16"/>
        <end position="35"/>
    </location>
</feature>
<name>A0A6L9S3J6_9ACTN</name>
<evidence type="ECO:0000256" key="8">
    <source>
        <dbReference type="ARBA" id="ARBA00023012"/>
    </source>
</evidence>
<dbReference type="Pfam" id="PF07730">
    <property type="entry name" value="HisKA_3"/>
    <property type="match status" value="1"/>
</dbReference>
<keyword evidence="4" id="KW-0808">Transferase</keyword>
<feature type="transmembrane region" description="Helical" evidence="10">
    <location>
        <begin position="133"/>
        <end position="156"/>
    </location>
</feature>
<feature type="transmembrane region" description="Helical" evidence="10">
    <location>
        <begin position="71"/>
        <end position="90"/>
    </location>
</feature>
<keyword evidence="10" id="KW-0812">Transmembrane</keyword>
<keyword evidence="10" id="KW-0472">Membrane</keyword>
<evidence type="ECO:0000256" key="9">
    <source>
        <dbReference type="SAM" id="MobiDB-lite"/>
    </source>
</evidence>
<accession>A0A6L9S3J6</accession>
<feature type="transmembrane region" description="Helical" evidence="10">
    <location>
        <begin position="47"/>
        <end position="64"/>
    </location>
</feature>
<dbReference type="SUPFAM" id="SSF55874">
    <property type="entry name" value="ATPase domain of HSP90 chaperone/DNA topoisomerase II/histidine kinase"/>
    <property type="match status" value="1"/>
</dbReference>
<evidence type="ECO:0000256" key="4">
    <source>
        <dbReference type="ARBA" id="ARBA00022679"/>
    </source>
</evidence>
<dbReference type="EMBL" id="JAAGOA010000004">
    <property type="protein sequence ID" value="NEE00005.1"/>
    <property type="molecule type" value="Genomic_DNA"/>
</dbReference>
<keyword evidence="8" id="KW-0902">Two-component regulatory system</keyword>
<feature type="compositionally biased region" description="Gly residues" evidence="9">
    <location>
        <begin position="362"/>
        <end position="388"/>
    </location>
</feature>
<dbReference type="GO" id="GO:0046983">
    <property type="term" value="F:protein dimerization activity"/>
    <property type="evidence" value="ECO:0007669"/>
    <property type="project" value="InterPro"/>
</dbReference>
<dbReference type="InterPro" id="IPR036890">
    <property type="entry name" value="HATPase_C_sf"/>
</dbReference>
<dbReference type="GO" id="GO:0016020">
    <property type="term" value="C:membrane"/>
    <property type="evidence" value="ECO:0007669"/>
    <property type="project" value="InterPro"/>
</dbReference>
<dbReference type="InterPro" id="IPR050482">
    <property type="entry name" value="Sensor_HK_TwoCompSys"/>
</dbReference>
<keyword evidence="7" id="KW-0067">ATP-binding</keyword>
<evidence type="ECO:0000256" key="6">
    <source>
        <dbReference type="ARBA" id="ARBA00022777"/>
    </source>
</evidence>
<evidence type="ECO:0000256" key="7">
    <source>
        <dbReference type="ARBA" id="ARBA00022840"/>
    </source>
</evidence>
<protein>
    <recommendedName>
        <fullName evidence="2">histidine kinase</fullName>
        <ecNumber evidence="2">2.7.13.3</ecNumber>
    </recommendedName>
</protein>
<dbReference type="EC" id="2.7.13.3" evidence="2"/>
<evidence type="ECO:0000256" key="3">
    <source>
        <dbReference type="ARBA" id="ARBA00022553"/>
    </source>
</evidence>
<evidence type="ECO:0000259" key="12">
    <source>
        <dbReference type="Pfam" id="PF23539"/>
    </source>
</evidence>
<dbReference type="CDD" id="cd16917">
    <property type="entry name" value="HATPase_UhpB-NarQ-NarX-like"/>
    <property type="match status" value="1"/>
</dbReference>
<dbReference type="Gene3D" id="1.20.5.1930">
    <property type="match status" value="1"/>
</dbReference>
<evidence type="ECO:0000256" key="1">
    <source>
        <dbReference type="ARBA" id="ARBA00000085"/>
    </source>
</evidence>
<dbReference type="Gene3D" id="3.30.565.10">
    <property type="entry name" value="Histidine kinase-like ATPase, C-terminal domain"/>
    <property type="match status" value="1"/>
</dbReference>
<sequence length="424" mass="44279">MDNVRSLAPARRREQLIDAALAAFLVVLGLVVTSAFDNWEVDVDRPIDGVGYALIVVTGGVLAVRRRWPVAVLAVAALAISSYLAAGYPYGPIFFSFFVAVYTVARYRPTQLAAWASAATLPPLLVHLFTNDVALPGALGIIPASAWVVVPCALGITVRVSREAAAQARADALRQHLDDERLRVAQDVHDVVGHGLAAIKMQADVALHVLAKRPEHAEEALRTISRTSSDALDELRATLTVVRRSAQEAARAPVHGPDSIRELCDRMRDAGLDVDVEMAGENRDLPAAVATAAYRVVQESLTNVLKHGGVKVAAVRVAYQTDAVMIVVSNPVTDRVVDGASGQSRMSERAAGESVAAELADGGPGAGGPGAGGPGQGGRPDDGAGLGISGMRRRVTALGGTLDAEADGAGRFVVRASIPLGGDR</sequence>
<comment type="caution">
    <text evidence="13">The sequence shown here is derived from an EMBL/GenBank/DDBJ whole genome shotgun (WGS) entry which is preliminary data.</text>
</comment>
<keyword evidence="14" id="KW-1185">Reference proteome</keyword>
<keyword evidence="3" id="KW-0597">Phosphoprotein</keyword>
<dbReference type="PANTHER" id="PTHR24421">
    <property type="entry name" value="NITRATE/NITRITE SENSOR PROTEIN NARX-RELATED"/>
    <property type="match status" value="1"/>
</dbReference>
<keyword evidence="10" id="KW-1133">Transmembrane helix</keyword>
<dbReference type="GO" id="GO:0000155">
    <property type="term" value="F:phosphorelay sensor kinase activity"/>
    <property type="evidence" value="ECO:0007669"/>
    <property type="project" value="InterPro"/>
</dbReference>
<proteinExistence type="predicted"/>
<evidence type="ECO:0000259" key="11">
    <source>
        <dbReference type="Pfam" id="PF07730"/>
    </source>
</evidence>
<dbReference type="GO" id="GO:0005524">
    <property type="term" value="F:ATP binding"/>
    <property type="evidence" value="ECO:0007669"/>
    <property type="project" value="UniProtKB-KW"/>
</dbReference>
<keyword evidence="6 13" id="KW-0418">Kinase</keyword>
<dbReference type="PANTHER" id="PTHR24421:SF10">
    <property type="entry name" value="NITRATE_NITRITE SENSOR PROTEIN NARQ"/>
    <property type="match status" value="1"/>
</dbReference>
<evidence type="ECO:0000256" key="5">
    <source>
        <dbReference type="ARBA" id="ARBA00022741"/>
    </source>
</evidence>
<evidence type="ECO:0000313" key="13">
    <source>
        <dbReference type="EMBL" id="NEE00005.1"/>
    </source>
</evidence>
<dbReference type="Proteomes" id="UP000475214">
    <property type="component" value="Unassembled WGS sequence"/>
</dbReference>
<feature type="region of interest" description="Disordered" evidence="9">
    <location>
        <begin position="338"/>
        <end position="390"/>
    </location>
</feature>
<dbReference type="RefSeq" id="WP_163734960.1">
    <property type="nucleotide sequence ID" value="NZ_JAAGOA010000004.1"/>
</dbReference>
<dbReference type="Pfam" id="PF23539">
    <property type="entry name" value="DUF7134"/>
    <property type="match status" value="1"/>
</dbReference>
<feature type="domain" description="DUF7134" evidence="12">
    <location>
        <begin position="10"/>
        <end position="121"/>
    </location>
</feature>
<dbReference type="InterPro" id="IPR055558">
    <property type="entry name" value="DUF7134"/>
</dbReference>
<comment type="catalytic activity">
    <reaction evidence="1">
        <text>ATP + protein L-histidine = ADP + protein N-phospho-L-histidine.</text>
        <dbReference type="EC" id="2.7.13.3"/>
    </reaction>
</comment>